<dbReference type="InterPro" id="IPR011893">
    <property type="entry name" value="Selenoprotein_Rdx-typ"/>
</dbReference>
<reference evidence="3 4" key="1">
    <citation type="journal article" date="2012" name="Genome Biol.">
        <title>Sequencing three crocodilian genomes to illuminate the evolution of archosaurs and amniotes.</title>
        <authorList>
            <person name="St John J.A."/>
            <person name="Braun E.L."/>
            <person name="Isberg S.R."/>
            <person name="Miles L.G."/>
            <person name="Chong A.Y."/>
            <person name="Gongora J."/>
            <person name="Dalzell P."/>
            <person name="Moran C."/>
            <person name="Bed'hom B."/>
            <person name="Abzhanov A."/>
            <person name="Burgess S.C."/>
            <person name="Cooksey A.M."/>
            <person name="Castoe T.A."/>
            <person name="Crawford N.G."/>
            <person name="Densmore L.D."/>
            <person name="Drew J.C."/>
            <person name="Edwards S.V."/>
            <person name="Faircloth B.C."/>
            <person name="Fujita M.K."/>
            <person name="Greenwold M.J."/>
            <person name="Hoffmann F.G."/>
            <person name="Howard J.M."/>
            <person name="Iguchi T."/>
            <person name="Janes D.E."/>
            <person name="Khan S.Y."/>
            <person name="Kohno S."/>
            <person name="de Koning A.J."/>
            <person name="Lance S.L."/>
            <person name="McCarthy F.M."/>
            <person name="McCormack J.E."/>
            <person name="Merchant M.E."/>
            <person name="Peterson D.G."/>
            <person name="Pollock D.D."/>
            <person name="Pourmand N."/>
            <person name="Raney B.J."/>
            <person name="Roessler K.A."/>
            <person name="Sanford J.R."/>
            <person name="Sawyer R.H."/>
            <person name="Schmidt C.J."/>
            <person name="Triplett E.W."/>
            <person name="Tuberville T.D."/>
            <person name="Venegas-Anaya M."/>
            <person name="Howard J.T."/>
            <person name="Jarvis E.D."/>
            <person name="Guillette L.J.Jr."/>
            <person name="Glenn T.C."/>
            <person name="Green R.E."/>
            <person name="Ray D.A."/>
        </authorList>
    </citation>
    <scope>NUCLEOTIDE SEQUENCE [LARGE SCALE GENOMIC DNA]</scope>
    <source>
        <strain evidence="3">KSC_2009_1</strain>
    </source>
</reference>
<dbReference type="Proteomes" id="UP000050525">
    <property type="component" value="Unassembled WGS sequence"/>
</dbReference>
<evidence type="ECO:0000313" key="4">
    <source>
        <dbReference type="Proteomes" id="UP000050525"/>
    </source>
</evidence>
<evidence type="ECO:0000256" key="2">
    <source>
        <dbReference type="SAM" id="MobiDB-lite"/>
    </source>
</evidence>
<sequence length="77" mass="8602">MEAPRLRVHIVFWTRFMQLREFLEKRFPQKLEITGEPVSIPNAFEVLLPDSGQVLHSKQNGDGAPTPGSVLSTAADV</sequence>
<evidence type="ECO:0000313" key="3">
    <source>
        <dbReference type="EMBL" id="KYO22245.1"/>
    </source>
</evidence>
<keyword evidence="1" id="KW-0676">Redox-active center</keyword>
<protein>
    <submittedName>
        <fullName evidence="3">Selenoprotein W</fullName>
    </submittedName>
</protein>
<proteinExistence type="predicted"/>
<gene>
    <name evidence="3" type="primary">SEPW1</name>
    <name evidence="3" type="ORF">Y1Q_0018838</name>
</gene>
<dbReference type="Pfam" id="PF10262">
    <property type="entry name" value="Rdx"/>
    <property type="match status" value="1"/>
</dbReference>
<comment type="caution">
    <text evidence="3">The sequence shown here is derived from an EMBL/GenBank/DDBJ whole genome shotgun (WGS) entry which is preliminary data.</text>
</comment>
<dbReference type="AlphaFoldDB" id="A0A151MCJ8"/>
<keyword evidence="4" id="KW-1185">Reference proteome</keyword>
<organism evidence="3 4">
    <name type="scientific">Alligator mississippiensis</name>
    <name type="common">American alligator</name>
    <dbReference type="NCBI Taxonomy" id="8496"/>
    <lineage>
        <taxon>Eukaryota</taxon>
        <taxon>Metazoa</taxon>
        <taxon>Chordata</taxon>
        <taxon>Craniata</taxon>
        <taxon>Vertebrata</taxon>
        <taxon>Euteleostomi</taxon>
        <taxon>Archelosauria</taxon>
        <taxon>Archosauria</taxon>
        <taxon>Crocodylia</taxon>
        <taxon>Alligatoridae</taxon>
        <taxon>Alligatorinae</taxon>
        <taxon>Alligator</taxon>
    </lineage>
</organism>
<name>A0A151MCJ8_ALLMI</name>
<evidence type="ECO:0000256" key="1">
    <source>
        <dbReference type="ARBA" id="ARBA00023284"/>
    </source>
</evidence>
<dbReference type="Gene3D" id="3.40.30.10">
    <property type="entry name" value="Glutaredoxin"/>
    <property type="match status" value="1"/>
</dbReference>
<accession>A0A151MCJ8</accession>
<dbReference type="EMBL" id="AKHW03006235">
    <property type="protein sequence ID" value="KYO22245.1"/>
    <property type="molecule type" value="Genomic_DNA"/>
</dbReference>
<feature type="region of interest" description="Disordered" evidence="2">
    <location>
        <begin position="55"/>
        <end position="77"/>
    </location>
</feature>